<sequence length="552" mass="60253">MKISTLLTGVTISLSTIALAYTNPVLWNDLADVDVRNVNGTYYYSASTMHYSPGAPILRSYDLFNWEFVGHSVPNLADFGTKYNLQNGQRAYVNGIWASWFDFNQHDGKWYWGGCIDFARTFIYTASKPEGPWTRLVDFSTCMYDSGLLIDDDGTPYVSYKSGNFYVAQLSKDFKTIVSTKLVYTLPSDIASCEGTRPYKRDGKYYIFTDDPSTTIEYVLMSSNGVWGPYTKGTLTNGARGPVTGVSNPVQGSLIKANNGQWYYMCFTSAYPTGRIPVLAPLNWGSDGWPSIQLVNGNFGTTYPDPETAHPVPAYTGTDSFSGTSLGNRWEWNHTPDTSRFTVNNSLTLRTATVTVDFYSARNTLTQRIPGQSATATIIMEFGSMLDGDRAGLAMVRDMSFWVGISKDNGIPQVRVVSGINMDTTWKTVSTGATAAIAPINGTTVWLRAKANVAPSSDRTAQFSYSTDGTTFKNIGNTFAMNTDWRFFLGYRFGIFNYATSVLGGSVKVRSYDVQASGYVGGGGGTTLSLTDAVSPQNSGAAASSLVSPLYG</sequence>
<dbReference type="PANTHER" id="PTHR42812">
    <property type="entry name" value="BETA-XYLOSIDASE"/>
    <property type="match status" value="1"/>
</dbReference>
<dbReference type="EMBL" id="MU150235">
    <property type="protein sequence ID" value="KAF9467824.1"/>
    <property type="molecule type" value="Genomic_DNA"/>
</dbReference>
<dbReference type="InterPro" id="IPR006710">
    <property type="entry name" value="Glyco_hydro_43"/>
</dbReference>
<dbReference type="InterPro" id="IPR051795">
    <property type="entry name" value="Glycosyl_Hydrlase_43"/>
</dbReference>
<evidence type="ECO:0000259" key="6">
    <source>
        <dbReference type="Pfam" id="PF17851"/>
    </source>
</evidence>
<dbReference type="GO" id="GO:0004553">
    <property type="term" value="F:hydrolase activity, hydrolyzing O-glycosyl compounds"/>
    <property type="evidence" value="ECO:0007669"/>
    <property type="project" value="InterPro"/>
</dbReference>
<keyword evidence="8" id="KW-1185">Reference proteome</keyword>
<comment type="caution">
    <text evidence="7">The sequence shown here is derived from an EMBL/GenBank/DDBJ whole genome shotgun (WGS) entry which is preliminary data.</text>
</comment>
<feature type="signal peptide" evidence="5">
    <location>
        <begin position="1"/>
        <end position="22"/>
    </location>
</feature>
<reference evidence="7" key="1">
    <citation type="submission" date="2020-11" db="EMBL/GenBank/DDBJ databases">
        <authorList>
            <consortium name="DOE Joint Genome Institute"/>
            <person name="Ahrendt S."/>
            <person name="Riley R."/>
            <person name="Andreopoulos W."/>
            <person name="Labutti K."/>
            <person name="Pangilinan J."/>
            <person name="Ruiz-Duenas F.J."/>
            <person name="Barrasa J.M."/>
            <person name="Sanchez-Garcia M."/>
            <person name="Camarero S."/>
            <person name="Miyauchi S."/>
            <person name="Serrano A."/>
            <person name="Linde D."/>
            <person name="Babiker R."/>
            <person name="Drula E."/>
            <person name="Ayuso-Fernandez I."/>
            <person name="Pacheco R."/>
            <person name="Padilla G."/>
            <person name="Ferreira P."/>
            <person name="Barriuso J."/>
            <person name="Kellner H."/>
            <person name="Castanera R."/>
            <person name="Alfaro M."/>
            <person name="Ramirez L."/>
            <person name="Pisabarro A.G."/>
            <person name="Kuo A."/>
            <person name="Tritt A."/>
            <person name="Lipzen A."/>
            <person name="He G."/>
            <person name="Yan M."/>
            <person name="Ng V."/>
            <person name="Cullen D."/>
            <person name="Martin F."/>
            <person name="Rosso M.-N."/>
            <person name="Henrissat B."/>
            <person name="Hibbett D."/>
            <person name="Martinez A.T."/>
            <person name="Grigoriev I.V."/>
        </authorList>
    </citation>
    <scope>NUCLEOTIDE SEQUENCE</scope>
    <source>
        <strain evidence="7">CBS 247.69</strain>
    </source>
</reference>
<dbReference type="Pfam" id="PF17851">
    <property type="entry name" value="GH43_C2"/>
    <property type="match status" value="1"/>
</dbReference>
<evidence type="ECO:0000313" key="7">
    <source>
        <dbReference type="EMBL" id="KAF9467824.1"/>
    </source>
</evidence>
<dbReference type="InterPro" id="IPR041542">
    <property type="entry name" value="GH43_C2"/>
</dbReference>
<keyword evidence="2 4" id="KW-0378">Hydrolase</keyword>
<dbReference type="InterPro" id="IPR023296">
    <property type="entry name" value="Glyco_hydro_beta-prop_sf"/>
</dbReference>
<feature type="domain" description="Beta-xylosidase C-terminal Concanavalin A-like" evidence="6">
    <location>
        <begin position="319"/>
        <end position="501"/>
    </location>
</feature>
<dbReference type="InterPro" id="IPR013320">
    <property type="entry name" value="ConA-like_dom_sf"/>
</dbReference>
<dbReference type="OrthoDB" id="2139957at2759"/>
<dbReference type="Proteomes" id="UP000807353">
    <property type="component" value="Unassembled WGS sequence"/>
</dbReference>
<dbReference type="GO" id="GO:0005975">
    <property type="term" value="P:carbohydrate metabolic process"/>
    <property type="evidence" value="ECO:0007669"/>
    <property type="project" value="InterPro"/>
</dbReference>
<evidence type="ECO:0000256" key="3">
    <source>
        <dbReference type="ARBA" id="ARBA00023295"/>
    </source>
</evidence>
<dbReference type="SUPFAM" id="SSF75005">
    <property type="entry name" value="Arabinanase/levansucrase/invertase"/>
    <property type="match status" value="1"/>
</dbReference>
<name>A0A9P5YEK0_9AGAR</name>
<keyword evidence="5" id="KW-0732">Signal</keyword>
<dbReference type="Gene3D" id="2.115.10.20">
    <property type="entry name" value="Glycosyl hydrolase domain, family 43"/>
    <property type="match status" value="1"/>
</dbReference>
<evidence type="ECO:0000256" key="5">
    <source>
        <dbReference type="SAM" id="SignalP"/>
    </source>
</evidence>
<proteinExistence type="inferred from homology"/>
<feature type="chain" id="PRO_5040468166" evidence="5">
    <location>
        <begin position="23"/>
        <end position="552"/>
    </location>
</feature>
<organism evidence="7 8">
    <name type="scientific">Collybia nuda</name>
    <dbReference type="NCBI Taxonomy" id="64659"/>
    <lineage>
        <taxon>Eukaryota</taxon>
        <taxon>Fungi</taxon>
        <taxon>Dikarya</taxon>
        <taxon>Basidiomycota</taxon>
        <taxon>Agaricomycotina</taxon>
        <taxon>Agaricomycetes</taxon>
        <taxon>Agaricomycetidae</taxon>
        <taxon>Agaricales</taxon>
        <taxon>Tricholomatineae</taxon>
        <taxon>Clitocybaceae</taxon>
        <taxon>Collybia</taxon>
    </lineage>
</organism>
<evidence type="ECO:0000256" key="1">
    <source>
        <dbReference type="ARBA" id="ARBA00009865"/>
    </source>
</evidence>
<accession>A0A9P5YEK0</accession>
<dbReference type="AlphaFoldDB" id="A0A9P5YEK0"/>
<dbReference type="Pfam" id="PF04616">
    <property type="entry name" value="Glyco_hydro_43"/>
    <property type="match status" value="1"/>
</dbReference>
<dbReference type="CDD" id="cd09001">
    <property type="entry name" value="GH43_FsAxh1-like"/>
    <property type="match status" value="1"/>
</dbReference>
<comment type="similarity">
    <text evidence="1 4">Belongs to the glycosyl hydrolase 43 family.</text>
</comment>
<protein>
    <submittedName>
        <fullName evidence="7">Family 43 glycoside hydrolase</fullName>
    </submittedName>
</protein>
<dbReference type="Gene3D" id="2.60.120.200">
    <property type="match status" value="1"/>
</dbReference>
<keyword evidence="3 4" id="KW-0326">Glycosidase</keyword>
<evidence type="ECO:0000256" key="2">
    <source>
        <dbReference type="ARBA" id="ARBA00022801"/>
    </source>
</evidence>
<dbReference type="SUPFAM" id="SSF49899">
    <property type="entry name" value="Concanavalin A-like lectins/glucanases"/>
    <property type="match status" value="1"/>
</dbReference>
<dbReference type="PANTHER" id="PTHR42812:SF15">
    <property type="entry name" value="HYDROLASE, PUTATIVE (AFU_ORTHOLOGUE AFUA_2G00930)-RELATED"/>
    <property type="match status" value="1"/>
</dbReference>
<evidence type="ECO:0000256" key="4">
    <source>
        <dbReference type="RuleBase" id="RU361187"/>
    </source>
</evidence>
<evidence type="ECO:0000313" key="8">
    <source>
        <dbReference type="Proteomes" id="UP000807353"/>
    </source>
</evidence>
<gene>
    <name evidence="7" type="ORF">BDZ94DRAFT_908583</name>
</gene>